<evidence type="ECO:0000313" key="7">
    <source>
        <dbReference type="EMBL" id="GAA2646198.1"/>
    </source>
</evidence>
<comment type="caution">
    <text evidence="7">The sequence shown here is derived from an EMBL/GenBank/DDBJ whole genome shotgun (WGS) entry which is preliminary data.</text>
</comment>
<evidence type="ECO:0000313" key="8">
    <source>
        <dbReference type="Proteomes" id="UP001500994"/>
    </source>
</evidence>
<evidence type="ECO:0000256" key="4">
    <source>
        <dbReference type="ARBA" id="ARBA00022840"/>
    </source>
</evidence>
<feature type="region of interest" description="Disordered" evidence="6">
    <location>
        <begin position="1"/>
        <end position="30"/>
    </location>
</feature>
<dbReference type="InterPro" id="IPR035434">
    <property type="entry name" value="GCL_bact_plant"/>
</dbReference>
<evidence type="ECO:0000256" key="1">
    <source>
        <dbReference type="ARBA" id="ARBA00012220"/>
    </source>
</evidence>
<dbReference type="InterPro" id="IPR014746">
    <property type="entry name" value="Gln_synth/guanido_kin_cat_dom"/>
</dbReference>
<keyword evidence="8" id="KW-1185">Reference proteome</keyword>
<evidence type="ECO:0000256" key="2">
    <source>
        <dbReference type="ARBA" id="ARBA00022598"/>
    </source>
</evidence>
<dbReference type="SUPFAM" id="SSF55931">
    <property type="entry name" value="Glutamine synthetase/guanido kinase"/>
    <property type="match status" value="1"/>
</dbReference>
<dbReference type="InterPro" id="IPR006336">
    <property type="entry name" value="GCS2"/>
</dbReference>
<dbReference type="PANTHER" id="PTHR34378:SF1">
    <property type="entry name" value="GLUTAMATE--CYSTEINE LIGASE, CHLOROPLASTIC"/>
    <property type="match status" value="1"/>
</dbReference>
<keyword evidence="2" id="KW-0436">Ligase</keyword>
<accession>A0ABN3R888</accession>
<dbReference type="Proteomes" id="UP001500994">
    <property type="component" value="Unassembled WGS sequence"/>
</dbReference>
<sequence>MRLPAALPRPRRAAARMSRPTADRGRATAPAPRRRIGLELEFPVVARATGRGMDRATAARLWPAFVARHPGWSLAREEVTGVTLGVTRPNGAYVDQVDTDTGICTVELSLAPAETIGRAVADAHAILRDLHRLLDPLGHTVLGAGIQPRTWFDAARKTRKDWYLLLARRWHYHHWFVPIASHQVAVDVAPDEAARAVNVLSGFAGVFTALTAGSPIARGRIQPWKETRNWVWHERSGKVPAEEARYTSNGIPPTPYPDVGAYLEHFWASRLYFLTHGKSSGCEVLGGSSFRDFLMSPEPVPARRVDGERIMIAPERQMLDRIHQYGWPAAKLHYGFDARTDLDAVRTALTRGRLGPYFEEHAVNCYVENRTSGVAPPGEEGVAAALTLGLVERLDDAEALLHKVAWEDWRALWIRASTHGLDAEDADSLARMRELLELAADGLRARGAGEETYLAPLFTRLARRETPADRMLAAFRAGGVPGLLDAFGHTPDVAAP</sequence>
<dbReference type="PANTHER" id="PTHR34378">
    <property type="entry name" value="GLUTAMATE--CYSTEINE LIGASE, CHLOROPLASTIC"/>
    <property type="match status" value="1"/>
</dbReference>
<proteinExistence type="predicted"/>
<dbReference type="EMBL" id="BAAARK010000001">
    <property type="protein sequence ID" value="GAA2646198.1"/>
    <property type="molecule type" value="Genomic_DNA"/>
</dbReference>
<keyword evidence="4" id="KW-0067">ATP-binding</keyword>
<reference evidence="7 8" key="1">
    <citation type="journal article" date="2019" name="Int. J. Syst. Evol. Microbiol.">
        <title>The Global Catalogue of Microorganisms (GCM) 10K type strain sequencing project: providing services to taxonomists for standard genome sequencing and annotation.</title>
        <authorList>
            <consortium name="The Broad Institute Genomics Platform"/>
            <consortium name="The Broad Institute Genome Sequencing Center for Infectious Disease"/>
            <person name="Wu L."/>
            <person name="Ma J."/>
        </authorList>
    </citation>
    <scope>NUCLEOTIDE SEQUENCE [LARGE SCALE GENOMIC DNA]</scope>
    <source>
        <strain evidence="7 8">JCM 16374</strain>
    </source>
</reference>
<keyword evidence="3" id="KW-0547">Nucleotide-binding</keyword>
<protein>
    <recommendedName>
        <fullName evidence="1">glutamate--cysteine ligase</fullName>
        <ecNumber evidence="1">6.3.2.2</ecNumber>
    </recommendedName>
</protein>
<dbReference type="Gene3D" id="3.30.590.20">
    <property type="match status" value="1"/>
</dbReference>
<comment type="catalytic activity">
    <reaction evidence="5">
        <text>L-cysteine + L-glutamate + ATP = gamma-L-glutamyl-L-cysteine + ADP + phosphate + H(+)</text>
        <dbReference type="Rhea" id="RHEA:13285"/>
        <dbReference type="ChEBI" id="CHEBI:15378"/>
        <dbReference type="ChEBI" id="CHEBI:29985"/>
        <dbReference type="ChEBI" id="CHEBI:30616"/>
        <dbReference type="ChEBI" id="CHEBI:35235"/>
        <dbReference type="ChEBI" id="CHEBI:43474"/>
        <dbReference type="ChEBI" id="CHEBI:58173"/>
        <dbReference type="ChEBI" id="CHEBI:456216"/>
        <dbReference type="EC" id="6.3.2.2"/>
    </reaction>
</comment>
<dbReference type="EC" id="6.3.2.2" evidence="1"/>
<evidence type="ECO:0000256" key="6">
    <source>
        <dbReference type="SAM" id="MobiDB-lite"/>
    </source>
</evidence>
<evidence type="ECO:0000256" key="3">
    <source>
        <dbReference type="ARBA" id="ARBA00022741"/>
    </source>
</evidence>
<evidence type="ECO:0000256" key="5">
    <source>
        <dbReference type="ARBA" id="ARBA00048819"/>
    </source>
</evidence>
<organism evidence="7 8">
    <name type="scientific">Streptomyces lunalinharesii</name>
    <dbReference type="NCBI Taxonomy" id="333384"/>
    <lineage>
        <taxon>Bacteria</taxon>
        <taxon>Bacillati</taxon>
        <taxon>Actinomycetota</taxon>
        <taxon>Actinomycetes</taxon>
        <taxon>Kitasatosporales</taxon>
        <taxon>Streptomycetaceae</taxon>
        <taxon>Streptomyces</taxon>
    </lineage>
</organism>
<name>A0ABN3R888_9ACTN</name>
<dbReference type="Pfam" id="PF04107">
    <property type="entry name" value="GCS2"/>
    <property type="match status" value="1"/>
</dbReference>
<gene>
    <name evidence="7" type="ORF">GCM10009864_05760</name>
</gene>